<evidence type="ECO:0008006" key="3">
    <source>
        <dbReference type="Google" id="ProtNLM"/>
    </source>
</evidence>
<reference evidence="1 2" key="1">
    <citation type="submission" date="2021-03" db="EMBL/GenBank/DDBJ databases">
        <title>Genomic Encyclopedia of Type Strains, Phase IV (KMG-IV): sequencing the most valuable type-strain genomes for metagenomic binning, comparative biology and taxonomic classification.</title>
        <authorList>
            <person name="Goeker M."/>
        </authorList>
    </citation>
    <scope>NUCLEOTIDE SEQUENCE [LARGE SCALE GENOMIC DNA]</scope>
    <source>
        <strain evidence="1 2">DSM 13372</strain>
    </source>
</reference>
<keyword evidence="2" id="KW-1185">Reference proteome</keyword>
<accession>A0ABS4QXG5</accession>
<evidence type="ECO:0000313" key="1">
    <source>
        <dbReference type="EMBL" id="MBP2235345.1"/>
    </source>
</evidence>
<dbReference type="Proteomes" id="UP000730739">
    <property type="component" value="Unassembled WGS sequence"/>
</dbReference>
<proteinExistence type="predicted"/>
<sequence length="71" mass="7834">MSWEITIVAGVIVAILVLFLKSKGSAKTEDTAPNETSRRLLANFVDQNRRRIAGMSDDEKVDIESKLAARS</sequence>
<name>A0ABS4QXG5_9HYPH</name>
<comment type="caution">
    <text evidence="1">The sequence shown here is derived from an EMBL/GenBank/DDBJ whole genome shotgun (WGS) entry which is preliminary data.</text>
</comment>
<dbReference type="EMBL" id="JAGILA010000002">
    <property type="protein sequence ID" value="MBP2235345.1"/>
    <property type="molecule type" value="Genomic_DNA"/>
</dbReference>
<protein>
    <recommendedName>
        <fullName evidence="3">Transmembrane protein</fullName>
    </recommendedName>
</protein>
<evidence type="ECO:0000313" key="2">
    <source>
        <dbReference type="Proteomes" id="UP000730739"/>
    </source>
</evidence>
<organism evidence="1 2">
    <name type="scientific">Sinorhizobium kostiense</name>
    <dbReference type="NCBI Taxonomy" id="76747"/>
    <lineage>
        <taxon>Bacteria</taxon>
        <taxon>Pseudomonadati</taxon>
        <taxon>Pseudomonadota</taxon>
        <taxon>Alphaproteobacteria</taxon>
        <taxon>Hyphomicrobiales</taxon>
        <taxon>Rhizobiaceae</taxon>
        <taxon>Sinorhizobium/Ensifer group</taxon>
        <taxon>Sinorhizobium</taxon>
    </lineage>
</organism>
<gene>
    <name evidence="1" type="ORF">J2Z31_001837</name>
</gene>